<feature type="transmembrane region" description="Helical" evidence="1">
    <location>
        <begin position="86"/>
        <end position="107"/>
    </location>
</feature>
<evidence type="ECO:0000259" key="2">
    <source>
        <dbReference type="Pfam" id="PF02517"/>
    </source>
</evidence>
<protein>
    <recommendedName>
        <fullName evidence="2">CAAX prenyl protease 2/Lysostaphin resistance protein A-like domain-containing protein</fullName>
    </recommendedName>
</protein>
<keyword evidence="1" id="KW-0472">Membrane</keyword>
<keyword evidence="1" id="KW-1133">Transmembrane helix</keyword>
<dbReference type="EMBL" id="LAZR01034194">
    <property type="protein sequence ID" value="KKL45994.1"/>
    <property type="molecule type" value="Genomic_DNA"/>
</dbReference>
<name>A0A0F9CA22_9ZZZZ</name>
<sequence>MQNSWKYTIISTISIILIIPIFFGVFIEFLFIRHLNIIVLLISLFGFLSLFILGKLIVNYGFNSQNIKIMKKHDVIRTLINDNNKLMILVFFSITMIMEELIFRYYLISILLFLFKIDLFLIVLISSIIFSLYHIHSWVFFKNLTILLIYLIFAFLLGLFNGFVFLTLGIIPCIIIHSTIAFLFYYNIFTSHFKIK</sequence>
<dbReference type="AlphaFoldDB" id="A0A0F9CA22"/>
<feature type="transmembrane region" description="Helical" evidence="1">
    <location>
        <begin position="7"/>
        <end position="31"/>
    </location>
</feature>
<feature type="transmembrane region" description="Helical" evidence="1">
    <location>
        <begin position="37"/>
        <end position="62"/>
    </location>
</feature>
<dbReference type="InterPro" id="IPR003675">
    <property type="entry name" value="Rce1/LyrA-like_dom"/>
</dbReference>
<gene>
    <name evidence="3" type="ORF">LCGC14_2350060</name>
</gene>
<feature type="domain" description="CAAX prenyl protease 2/Lysostaphin resistance protein A-like" evidence="2">
    <location>
        <begin position="86"/>
        <end position="181"/>
    </location>
</feature>
<accession>A0A0F9CA22</accession>
<evidence type="ECO:0000313" key="3">
    <source>
        <dbReference type="EMBL" id="KKL45994.1"/>
    </source>
</evidence>
<feature type="transmembrane region" description="Helical" evidence="1">
    <location>
        <begin position="113"/>
        <end position="133"/>
    </location>
</feature>
<keyword evidence="1" id="KW-0812">Transmembrane</keyword>
<feature type="transmembrane region" description="Helical" evidence="1">
    <location>
        <begin position="140"/>
        <end position="157"/>
    </location>
</feature>
<organism evidence="3">
    <name type="scientific">marine sediment metagenome</name>
    <dbReference type="NCBI Taxonomy" id="412755"/>
    <lineage>
        <taxon>unclassified sequences</taxon>
        <taxon>metagenomes</taxon>
        <taxon>ecological metagenomes</taxon>
    </lineage>
</organism>
<dbReference type="Pfam" id="PF02517">
    <property type="entry name" value="Rce1-like"/>
    <property type="match status" value="1"/>
</dbReference>
<feature type="transmembrane region" description="Helical" evidence="1">
    <location>
        <begin position="163"/>
        <end position="186"/>
    </location>
</feature>
<proteinExistence type="predicted"/>
<dbReference type="GO" id="GO:0004175">
    <property type="term" value="F:endopeptidase activity"/>
    <property type="evidence" value="ECO:0007669"/>
    <property type="project" value="UniProtKB-ARBA"/>
</dbReference>
<reference evidence="3" key="1">
    <citation type="journal article" date="2015" name="Nature">
        <title>Complex archaea that bridge the gap between prokaryotes and eukaryotes.</title>
        <authorList>
            <person name="Spang A."/>
            <person name="Saw J.H."/>
            <person name="Jorgensen S.L."/>
            <person name="Zaremba-Niedzwiedzka K."/>
            <person name="Martijn J."/>
            <person name="Lind A.E."/>
            <person name="van Eijk R."/>
            <person name="Schleper C."/>
            <person name="Guy L."/>
            <person name="Ettema T.J."/>
        </authorList>
    </citation>
    <scope>NUCLEOTIDE SEQUENCE</scope>
</reference>
<evidence type="ECO:0000256" key="1">
    <source>
        <dbReference type="SAM" id="Phobius"/>
    </source>
</evidence>
<comment type="caution">
    <text evidence="3">The sequence shown here is derived from an EMBL/GenBank/DDBJ whole genome shotgun (WGS) entry which is preliminary data.</text>
</comment>
<dbReference type="GO" id="GO:0080120">
    <property type="term" value="P:CAAX-box protein maturation"/>
    <property type="evidence" value="ECO:0007669"/>
    <property type="project" value="UniProtKB-ARBA"/>
</dbReference>